<name>J3PKN7_GAET3</name>
<evidence type="ECO:0000313" key="2">
    <source>
        <dbReference type="EMBL" id="EJT68320.1"/>
    </source>
</evidence>
<feature type="compositionally biased region" description="Pro residues" evidence="1">
    <location>
        <begin position="112"/>
        <end position="126"/>
    </location>
</feature>
<protein>
    <submittedName>
        <fullName evidence="2 3">Uncharacterized protein</fullName>
    </submittedName>
</protein>
<dbReference type="Proteomes" id="UP000006039">
    <property type="component" value="Unassembled WGS sequence"/>
</dbReference>
<feature type="region of interest" description="Disordered" evidence="1">
    <location>
        <begin position="152"/>
        <end position="190"/>
    </location>
</feature>
<evidence type="ECO:0000256" key="1">
    <source>
        <dbReference type="SAM" id="MobiDB-lite"/>
    </source>
</evidence>
<accession>J3PKN7</accession>
<dbReference type="EMBL" id="GL385531">
    <property type="protein sequence ID" value="EJT68320.1"/>
    <property type="molecule type" value="Genomic_DNA"/>
</dbReference>
<dbReference type="HOGENOM" id="CLU_1428058_0_0_1"/>
<sequence>MVRCVPGGFAVYLAGPTFHSHRDWFEARTAHPHGRNTEIEASFRFASRSQSGALSLPRRGWMDEWHPVGQPVLLSRHRRGEEREASVQGCDFCSHGIVNYRVPKSTAHTSHTPPPPSPPPPLPPPQQWHLPRMRSARTGLDWLGGRLTLTLLIEKKETPHGPAKRNKPTKRNHERGQRDGSHRIIDRHPP</sequence>
<dbReference type="EnsemblFungi" id="EJT68320">
    <property type="protein sequence ID" value="EJT68320"/>
    <property type="gene ID" value="GGTG_14100"/>
</dbReference>
<reference evidence="2" key="2">
    <citation type="submission" date="2010-07" db="EMBL/GenBank/DDBJ databases">
        <authorList>
            <consortium name="The Broad Institute Genome Sequencing Platform"/>
            <consortium name="Broad Institute Genome Sequencing Center for Infectious Disease"/>
            <person name="Ma L.-J."/>
            <person name="Dead R."/>
            <person name="Young S."/>
            <person name="Zeng Q."/>
            <person name="Koehrsen M."/>
            <person name="Alvarado L."/>
            <person name="Berlin A."/>
            <person name="Chapman S.B."/>
            <person name="Chen Z."/>
            <person name="Freedman E."/>
            <person name="Gellesch M."/>
            <person name="Goldberg J."/>
            <person name="Griggs A."/>
            <person name="Gujja S."/>
            <person name="Heilman E.R."/>
            <person name="Heiman D."/>
            <person name="Hepburn T."/>
            <person name="Howarth C."/>
            <person name="Jen D."/>
            <person name="Larson L."/>
            <person name="Mehta T."/>
            <person name="Neiman D."/>
            <person name="Pearson M."/>
            <person name="Roberts A."/>
            <person name="Saif S."/>
            <person name="Shea T."/>
            <person name="Shenoy N."/>
            <person name="Sisk P."/>
            <person name="Stolte C."/>
            <person name="Sykes S."/>
            <person name="Walk T."/>
            <person name="White J."/>
            <person name="Yandava C."/>
            <person name="Haas B."/>
            <person name="Nusbaum C."/>
            <person name="Birren B."/>
        </authorList>
    </citation>
    <scope>NUCLEOTIDE SEQUENCE</scope>
    <source>
        <strain evidence="2">R3-111a-1</strain>
    </source>
</reference>
<proteinExistence type="predicted"/>
<feature type="region of interest" description="Disordered" evidence="1">
    <location>
        <begin position="105"/>
        <end position="130"/>
    </location>
</feature>
<gene>
    <name evidence="3" type="primary">20354558</name>
    <name evidence="2" type="ORF">GGTG_14100</name>
</gene>
<organism evidence="2">
    <name type="scientific">Gaeumannomyces tritici (strain R3-111a-1)</name>
    <name type="common">Wheat and barley take-all root rot fungus</name>
    <name type="synonym">Gaeumannomyces graminis var. tritici</name>
    <dbReference type="NCBI Taxonomy" id="644352"/>
    <lineage>
        <taxon>Eukaryota</taxon>
        <taxon>Fungi</taxon>
        <taxon>Dikarya</taxon>
        <taxon>Ascomycota</taxon>
        <taxon>Pezizomycotina</taxon>
        <taxon>Sordariomycetes</taxon>
        <taxon>Sordariomycetidae</taxon>
        <taxon>Magnaporthales</taxon>
        <taxon>Magnaporthaceae</taxon>
        <taxon>Gaeumannomyces</taxon>
    </lineage>
</organism>
<dbReference type="RefSeq" id="XP_009230291.1">
    <property type="nucleotide sequence ID" value="XM_009232027.1"/>
</dbReference>
<reference evidence="3" key="4">
    <citation type="journal article" date="2015" name="G3 (Bethesda)">
        <title>Genome sequences of three phytopathogenic species of the Magnaporthaceae family of fungi.</title>
        <authorList>
            <person name="Okagaki L.H."/>
            <person name="Nunes C.C."/>
            <person name="Sailsbery J."/>
            <person name="Clay B."/>
            <person name="Brown D."/>
            <person name="John T."/>
            <person name="Oh Y."/>
            <person name="Young N."/>
            <person name="Fitzgerald M."/>
            <person name="Haas B.J."/>
            <person name="Zeng Q."/>
            <person name="Young S."/>
            <person name="Adiconis X."/>
            <person name="Fan L."/>
            <person name="Levin J.Z."/>
            <person name="Mitchell T.K."/>
            <person name="Okubara P.A."/>
            <person name="Farman M.L."/>
            <person name="Kohn L.M."/>
            <person name="Birren B."/>
            <person name="Ma L.-J."/>
            <person name="Dean R.A."/>
        </authorList>
    </citation>
    <scope>NUCLEOTIDE SEQUENCE</scope>
    <source>
        <strain evidence="3">R3-111a-1</strain>
    </source>
</reference>
<dbReference type="AlphaFoldDB" id="J3PKN7"/>
<evidence type="ECO:0000313" key="3">
    <source>
        <dbReference type="EnsemblFungi" id="EJT68320"/>
    </source>
</evidence>
<feature type="compositionally biased region" description="Basic residues" evidence="1">
    <location>
        <begin position="162"/>
        <end position="173"/>
    </location>
</feature>
<evidence type="ECO:0000313" key="4">
    <source>
        <dbReference type="Proteomes" id="UP000006039"/>
    </source>
</evidence>
<reference evidence="2" key="3">
    <citation type="submission" date="2010-09" db="EMBL/GenBank/DDBJ databases">
        <title>Annotation of Gaeumannomyces graminis var. tritici R3-111a-1.</title>
        <authorList>
            <consortium name="The Broad Institute Genome Sequencing Platform"/>
            <person name="Ma L.-J."/>
            <person name="Dead R."/>
            <person name="Young S.K."/>
            <person name="Zeng Q."/>
            <person name="Gargeya S."/>
            <person name="Fitzgerald M."/>
            <person name="Haas B."/>
            <person name="Abouelleil A."/>
            <person name="Alvarado L."/>
            <person name="Arachchi H.M."/>
            <person name="Berlin A."/>
            <person name="Brown A."/>
            <person name="Chapman S.B."/>
            <person name="Chen Z."/>
            <person name="Dunbar C."/>
            <person name="Freedman E."/>
            <person name="Gearin G."/>
            <person name="Gellesch M."/>
            <person name="Goldberg J."/>
            <person name="Griggs A."/>
            <person name="Gujja S."/>
            <person name="Heiman D."/>
            <person name="Howarth C."/>
            <person name="Larson L."/>
            <person name="Lui A."/>
            <person name="MacDonald P.J.P."/>
            <person name="Mehta T."/>
            <person name="Montmayeur A."/>
            <person name="Murphy C."/>
            <person name="Neiman D."/>
            <person name="Pearson M."/>
            <person name="Priest M."/>
            <person name="Roberts A."/>
            <person name="Saif S."/>
            <person name="Shea T."/>
            <person name="Shenoy N."/>
            <person name="Sisk P."/>
            <person name="Stolte C."/>
            <person name="Sykes S."/>
            <person name="Yandava C."/>
            <person name="Wortman J."/>
            <person name="Nusbaum C."/>
            <person name="Birren B."/>
        </authorList>
    </citation>
    <scope>NUCLEOTIDE SEQUENCE</scope>
    <source>
        <strain evidence="2">R3-111a-1</strain>
    </source>
</reference>
<reference evidence="3" key="5">
    <citation type="submission" date="2018-04" db="UniProtKB">
        <authorList>
            <consortium name="EnsemblFungi"/>
        </authorList>
    </citation>
    <scope>IDENTIFICATION</scope>
    <source>
        <strain evidence="3">R3-111a-1</strain>
    </source>
</reference>
<reference evidence="4" key="1">
    <citation type="submission" date="2010-07" db="EMBL/GenBank/DDBJ databases">
        <title>The genome sequence of Gaeumannomyces graminis var. tritici strain R3-111a-1.</title>
        <authorList>
            <consortium name="The Broad Institute Genome Sequencing Platform"/>
            <person name="Ma L.-J."/>
            <person name="Dead R."/>
            <person name="Young S."/>
            <person name="Zeng Q."/>
            <person name="Koehrsen M."/>
            <person name="Alvarado L."/>
            <person name="Berlin A."/>
            <person name="Chapman S.B."/>
            <person name="Chen Z."/>
            <person name="Freedman E."/>
            <person name="Gellesch M."/>
            <person name="Goldberg J."/>
            <person name="Griggs A."/>
            <person name="Gujja S."/>
            <person name="Heilman E.R."/>
            <person name="Heiman D."/>
            <person name="Hepburn T."/>
            <person name="Howarth C."/>
            <person name="Jen D."/>
            <person name="Larson L."/>
            <person name="Mehta T."/>
            <person name="Neiman D."/>
            <person name="Pearson M."/>
            <person name="Roberts A."/>
            <person name="Saif S."/>
            <person name="Shea T."/>
            <person name="Shenoy N."/>
            <person name="Sisk P."/>
            <person name="Stolte C."/>
            <person name="Sykes S."/>
            <person name="Walk T."/>
            <person name="White J."/>
            <person name="Yandava C."/>
            <person name="Haas B."/>
            <person name="Nusbaum C."/>
            <person name="Birren B."/>
        </authorList>
    </citation>
    <scope>NUCLEOTIDE SEQUENCE [LARGE SCALE GENOMIC DNA]</scope>
    <source>
        <strain evidence="4">R3-111a-1</strain>
    </source>
</reference>
<feature type="compositionally biased region" description="Basic and acidic residues" evidence="1">
    <location>
        <begin position="174"/>
        <end position="190"/>
    </location>
</feature>
<dbReference type="VEuPathDB" id="FungiDB:GGTG_14100"/>
<keyword evidence="4" id="KW-1185">Reference proteome</keyword>
<dbReference type="GeneID" id="20354558"/>